<dbReference type="InterPro" id="IPR016181">
    <property type="entry name" value="Acyl_CoA_acyltransferase"/>
</dbReference>
<dbReference type="AlphaFoldDB" id="A0A6A5XHW4"/>
<name>A0A6A5XHW4_9PLEO</name>
<proteinExistence type="predicted"/>
<dbReference type="InterPro" id="IPR000182">
    <property type="entry name" value="GNAT_dom"/>
</dbReference>
<dbReference type="PANTHER" id="PTHR43792:SF1">
    <property type="entry name" value="N-ACETYLTRANSFERASE DOMAIN-CONTAINING PROTEIN"/>
    <property type="match status" value="1"/>
</dbReference>
<dbReference type="OrthoDB" id="4072826at2759"/>
<dbReference type="RefSeq" id="XP_033380795.1">
    <property type="nucleotide sequence ID" value="XM_033522398.1"/>
</dbReference>
<evidence type="ECO:0000313" key="3">
    <source>
        <dbReference type="Proteomes" id="UP000799778"/>
    </source>
</evidence>
<evidence type="ECO:0000313" key="2">
    <source>
        <dbReference type="EMBL" id="KAF2012456.1"/>
    </source>
</evidence>
<dbReference type="PANTHER" id="PTHR43792">
    <property type="entry name" value="GNAT FAMILY, PUTATIVE (AFU_ORTHOLOGUE AFUA_3G00765)-RELATED-RELATED"/>
    <property type="match status" value="1"/>
</dbReference>
<dbReference type="InterPro" id="IPR051531">
    <property type="entry name" value="N-acetyltransferase"/>
</dbReference>
<dbReference type="Gene3D" id="3.40.630.30">
    <property type="match status" value="1"/>
</dbReference>
<feature type="domain" description="N-acetyltransferase" evidence="1">
    <location>
        <begin position="26"/>
        <end position="187"/>
    </location>
</feature>
<dbReference type="EMBL" id="ML978072">
    <property type="protein sequence ID" value="KAF2012456.1"/>
    <property type="molecule type" value="Genomic_DNA"/>
</dbReference>
<dbReference type="GeneID" id="54279795"/>
<sequence>MDPVLVTPRLKLTLLSTLEPGSPELALAHELRSDPQSTFWSPYGTAKTIEDTKKVFEGVLNKKHTINYLIHRFVNPSSSNDADQEQRETEFIGHVTIWPLGAGSLPLPENLSAPAAESETTLSMEVGYMFLPKAWGKGYATESLNAVFGLCKRERGFWAPYEKVYVRALVNDENAASMRVMEKVGFEKRGVHHWTGDKVFLAGKWITECGIAIYGTYLVQD</sequence>
<dbReference type="GO" id="GO:0016747">
    <property type="term" value="F:acyltransferase activity, transferring groups other than amino-acyl groups"/>
    <property type="evidence" value="ECO:0007669"/>
    <property type="project" value="InterPro"/>
</dbReference>
<dbReference type="Proteomes" id="UP000799778">
    <property type="component" value="Unassembled WGS sequence"/>
</dbReference>
<protein>
    <recommendedName>
        <fullName evidence="1">N-acetyltransferase domain-containing protein</fullName>
    </recommendedName>
</protein>
<gene>
    <name evidence="2" type="ORF">BU24DRAFT_252541</name>
</gene>
<accession>A0A6A5XHW4</accession>
<dbReference type="Pfam" id="PF13302">
    <property type="entry name" value="Acetyltransf_3"/>
    <property type="match status" value="1"/>
</dbReference>
<keyword evidence="3" id="KW-1185">Reference proteome</keyword>
<dbReference type="SUPFAM" id="SSF55729">
    <property type="entry name" value="Acyl-CoA N-acyltransferases (Nat)"/>
    <property type="match status" value="1"/>
</dbReference>
<evidence type="ECO:0000259" key="1">
    <source>
        <dbReference type="Pfam" id="PF13302"/>
    </source>
</evidence>
<reference evidence="2" key="1">
    <citation type="journal article" date="2020" name="Stud. Mycol.">
        <title>101 Dothideomycetes genomes: a test case for predicting lifestyles and emergence of pathogens.</title>
        <authorList>
            <person name="Haridas S."/>
            <person name="Albert R."/>
            <person name="Binder M."/>
            <person name="Bloem J."/>
            <person name="Labutti K."/>
            <person name="Salamov A."/>
            <person name="Andreopoulos B."/>
            <person name="Baker S."/>
            <person name="Barry K."/>
            <person name="Bills G."/>
            <person name="Bluhm B."/>
            <person name="Cannon C."/>
            <person name="Castanera R."/>
            <person name="Culley D."/>
            <person name="Daum C."/>
            <person name="Ezra D."/>
            <person name="Gonzalez J."/>
            <person name="Henrissat B."/>
            <person name="Kuo A."/>
            <person name="Liang C."/>
            <person name="Lipzen A."/>
            <person name="Lutzoni F."/>
            <person name="Magnuson J."/>
            <person name="Mondo S."/>
            <person name="Nolan M."/>
            <person name="Ohm R."/>
            <person name="Pangilinan J."/>
            <person name="Park H.-J."/>
            <person name="Ramirez L."/>
            <person name="Alfaro M."/>
            <person name="Sun H."/>
            <person name="Tritt A."/>
            <person name="Yoshinaga Y."/>
            <person name="Zwiers L.-H."/>
            <person name="Turgeon B."/>
            <person name="Goodwin S."/>
            <person name="Spatafora J."/>
            <person name="Crous P."/>
            <person name="Grigoriev I."/>
        </authorList>
    </citation>
    <scope>NUCLEOTIDE SEQUENCE</scope>
    <source>
        <strain evidence="2">CBS 175.79</strain>
    </source>
</reference>
<organism evidence="2 3">
    <name type="scientific">Aaosphaeria arxii CBS 175.79</name>
    <dbReference type="NCBI Taxonomy" id="1450172"/>
    <lineage>
        <taxon>Eukaryota</taxon>
        <taxon>Fungi</taxon>
        <taxon>Dikarya</taxon>
        <taxon>Ascomycota</taxon>
        <taxon>Pezizomycotina</taxon>
        <taxon>Dothideomycetes</taxon>
        <taxon>Pleosporomycetidae</taxon>
        <taxon>Pleosporales</taxon>
        <taxon>Pleosporales incertae sedis</taxon>
        <taxon>Aaosphaeria</taxon>
    </lineage>
</organism>